<feature type="compositionally biased region" description="Basic and acidic residues" evidence="1">
    <location>
        <begin position="1"/>
        <end position="13"/>
    </location>
</feature>
<dbReference type="HOGENOM" id="CLU_2576602_0_0_1"/>
<proteinExistence type="predicted"/>
<organism evidence="2 3">
    <name type="scientific">Megaselia scalaris</name>
    <name type="common">Humpbacked fly</name>
    <name type="synonym">Phora scalaris</name>
    <dbReference type="NCBI Taxonomy" id="36166"/>
    <lineage>
        <taxon>Eukaryota</taxon>
        <taxon>Metazoa</taxon>
        <taxon>Ecdysozoa</taxon>
        <taxon>Arthropoda</taxon>
        <taxon>Hexapoda</taxon>
        <taxon>Insecta</taxon>
        <taxon>Pterygota</taxon>
        <taxon>Neoptera</taxon>
        <taxon>Endopterygota</taxon>
        <taxon>Diptera</taxon>
        <taxon>Brachycera</taxon>
        <taxon>Muscomorpha</taxon>
        <taxon>Platypezoidea</taxon>
        <taxon>Phoridae</taxon>
        <taxon>Megaseliini</taxon>
        <taxon>Megaselia</taxon>
    </lineage>
</organism>
<protein>
    <submittedName>
        <fullName evidence="2">Uncharacterized protein</fullName>
    </submittedName>
</protein>
<evidence type="ECO:0000313" key="2">
    <source>
        <dbReference type="EnsemblMetazoa" id="MESCA005410-PA"/>
    </source>
</evidence>
<sequence>MLLKGGKNEEKRSPTNQMGRSSGERRQRTGNTKLVSWILPKDRSIKSSKLHPVTFMNMEVGTDVLSLFLFIKLHFSNINFI</sequence>
<reference evidence="3" key="1">
    <citation type="submission" date="2013-02" db="EMBL/GenBank/DDBJ databases">
        <authorList>
            <person name="Hughes D."/>
        </authorList>
    </citation>
    <scope>NUCLEOTIDE SEQUENCE</scope>
    <source>
        <strain>Durham</strain>
        <strain evidence="3">NC isolate 2 -- Noor lab</strain>
    </source>
</reference>
<dbReference type="Proteomes" id="UP000015102">
    <property type="component" value="Unassembled WGS sequence"/>
</dbReference>
<evidence type="ECO:0000256" key="1">
    <source>
        <dbReference type="SAM" id="MobiDB-lite"/>
    </source>
</evidence>
<keyword evidence="3" id="KW-1185">Reference proteome</keyword>
<dbReference type="AlphaFoldDB" id="T1GP89"/>
<dbReference type="EMBL" id="CAQQ02195268">
    <property type="status" value="NOT_ANNOTATED_CDS"/>
    <property type="molecule type" value="Genomic_DNA"/>
</dbReference>
<reference evidence="2" key="2">
    <citation type="submission" date="2015-06" db="UniProtKB">
        <authorList>
            <consortium name="EnsemblMetazoa"/>
        </authorList>
    </citation>
    <scope>IDENTIFICATION</scope>
</reference>
<feature type="region of interest" description="Disordered" evidence="1">
    <location>
        <begin position="1"/>
        <end position="33"/>
    </location>
</feature>
<dbReference type="EnsemblMetazoa" id="MESCA005410-RA">
    <property type="protein sequence ID" value="MESCA005410-PA"/>
    <property type="gene ID" value="MESCA005410"/>
</dbReference>
<accession>T1GP89</accession>
<name>T1GP89_MEGSC</name>
<evidence type="ECO:0000313" key="3">
    <source>
        <dbReference type="Proteomes" id="UP000015102"/>
    </source>
</evidence>